<protein>
    <submittedName>
        <fullName evidence="1">Transposase IS4 family protein</fullName>
    </submittedName>
</protein>
<reference evidence="1 2" key="1">
    <citation type="journal article" date="2014" name="PLoS Genet.">
        <title>Phylogenetically driven sequencing of extremely halophilic archaea reveals strategies for static and dynamic osmo-response.</title>
        <authorList>
            <person name="Becker E.A."/>
            <person name="Seitzer P.M."/>
            <person name="Tritt A."/>
            <person name="Larsen D."/>
            <person name="Krusor M."/>
            <person name="Yao A.I."/>
            <person name="Wu D."/>
            <person name="Madern D."/>
            <person name="Eisen J.A."/>
            <person name="Darling A.E."/>
            <person name="Facciotti M.T."/>
        </authorList>
    </citation>
    <scope>NUCLEOTIDE SEQUENCE [LARGE SCALE GENOMIC DNA]</scope>
    <source>
        <strain evidence="1 2">JCM 10635</strain>
    </source>
</reference>
<proteinExistence type="predicted"/>
<dbReference type="AlphaFoldDB" id="L9W035"/>
<dbReference type="EMBL" id="AOHY01000059">
    <property type="protein sequence ID" value="ELY42682.1"/>
    <property type="molecule type" value="Genomic_DNA"/>
</dbReference>
<evidence type="ECO:0000313" key="1">
    <source>
        <dbReference type="EMBL" id="ELY42682.1"/>
    </source>
</evidence>
<gene>
    <name evidence="1" type="ORF">C494_20308</name>
</gene>
<keyword evidence="2" id="KW-1185">Reference proteome</keyword>
<accession>L9W035</accession>
<organism evidence="1 2">
    <name type="scientific">Natronorubrum bangense JCM 10635</name>
    <dbReference type="NCBI Taxonomy" id="1227500"/>
    <lineage>
        <taxon>Archaea</taxon>
        <taxon>Methanobacteriati</taxon>
        <taxon>Methanobacteriota</taxon>
        <taxon>Stenosarchaea group</taxon>
        <taxon>Halobacteria</taxon>
        <taxon>Halobacteriales</taxon>
        <taxon>Natrialbaceae</taxon>
        <taxon>Natronorubrum</taxon>
    </lineage>
</organism>
<dbReference type="Proteomes" id="UP000011690">
    <property type="component" value="Unassembled WGS sequence"/>
</dbReference>
<evidence type="ECO:0000313" key="2">
    <source>
        <dbReference type="Proteomes" id="UP000011690"/>
    </source>
</evidence>
<dbReference type="eggNOG" id="arCOG03902">
    <property type="taxonomic scope" value="Archaea"/>
</dbReference>
<sequence length="109" mass="12970">MTHVRSDEKESTAVERVLDRVKVYLFEIELLLADRGFYNERIFAAHGRLLRLSFPSKKKLDTYCSEITTYRMYKGCGRKVEFRSRSLCHITLEIMRKAARSFEVMWRAI</sequence>
<name>L9W035_9EURY</name>
<comment type="caution">
    <text evidence="1">The sequence shown here is derived from an EMBL/GenBank/DDBJ whole genome shotgun (WGS) entry which is preliminary data.</text>
</comment>